<feature type="coiled-coil region" evidence="6">
    <location>
        <begin position="79"/>
        <end position="106"/>
    </location>
</feature>
<feature type="transmembrane region" description="Helical" evidence="8">
    <location>
        <begin position="6"/>
        <end position="23"/>
    </location>
</feature>
<keyword evidence="6" id="KW-0175">Coiled coil</keyword>
<keyword evidence="5 8" id="KW-0472">Membrane</keyword>
<keyword evidence="9" id="KW-0969">Cilium</keyword>
<evidence type="ECO:0000256" key="6">
    <source>
        <dbReference type="SAM" id="Coils"/>
    </source>
</evidence>
<sequence>MTWMVIRLILSLAFVGGVLWFAARVAKKRGLGMGNGLIEVVARQRMGRSSTVSVLRVADRVLVVGATEENVTLLAEMDAEVVEEVLAEAEEERLAAQEARRLAAAARRGTPELAGPADDDAPTTQISLPALPGVPGARRTHRPAVRGHGTHGGRPVAGGLAAGSVFDRAAWTQLVEGLRERTVRR</sequence>
<evidence type="ECO:0000256" key="7">
    <source>
        <dbReference type="SAM" id="MobiDB-lite"/>
    </source>
</evidence>
<comment type="subcellular location">
    <subcellularLocation>
        <location evidence="1">Cell membrane</location>
    </subcellularLocation>
</comment>
<dbReference type="EMBL" id="JBAPLU010000002">
    <property type="protein sequence ID" value="MEI4270721.1"/>
    <property type="molecule type" value="Genomic_DNA"/>
</dbReference>
<evidence type="ECO:0000256" key="5">
    <source>
        <dbReference type="ARBA" id="ARBA00023136"/>
    </source>
</evidence>
<evidence type="ECO:0000256" key="2">
    <source>
        <dbReference type="ARBA" id="ARBA00022475"/>
    </source>
</evidence>
<organism evidence="9 10">
    <name type="scientific">Klenkia sesuvii</name>
    <dbReference type="NCBI Taxonomy" id="3103137"/>
    <lineage>
        <taxon>Bacteria</taxon>
        <taxon>Bacillati</taxon>
        <taxon>Actinomycetota</taxon>
        <taxon>Actinomycetes</taxon>
        <taxon>Geodermatophilales</taxon>
        <taxon>Geodermatophilaceae</taxon>
        <taxon>Klenkia</taxon>
    </lineage>
</organism>
<evidence type="ECO:0000256" key="3">
    <source>
        <dbReference type="ARBA" id="ARBA00022692"/>
    </source>
</evidence>
<dbReference type="RefSeq" id="WP_336402863.1">
    <property type="nucleotide sequence ID" value="NZ_JBAPLU010000002.1"/>
</dbReference>
<feature type="compositionally biased region" description="Basic residues" evidence="7">
    <location>
        <begin position="138"/>
        <end position="151"/>
    </location>
</feature>
<keyword evidence="2" id="KW-1003">Cell membrane</keyword>
<proteinExistence type="predicted"/>
<dbReference type="Proteomes" id="UP001361570">
    <property type="component" value="Unassembled WGS sequence"/>
</dbReference>
<gene>
    <name evidence="9" type="ORF">TEK04_03195</name>
</gene>
<dbReference type="InterPro" id="IPR022781">
    <property type="entry name" value="Flagellar_biosynth_FliO"/>
</dbReference>
<protein>
    <submittedName>
        <fullName evidence="9">Flagellar biosynthetic protein FliO</fullName>
    </submittedName>
</protein>
<keyword evidence="10" id="KW-1185">Reference proteome</keyword>
<dbReference type="Pfam" id="PF04347">
    <property type="entry name" value="FliO"/>
    <property type="match status" value="1"/>
</dbReference>
<accession>A0ABU8DQK2</accession>
<comment type="caution">
    <text evidence="9">The sequence shown here is derived from an EMBL/GenBank/DDBJ whole genome shotgun (WGS) entry which is preliminary data.</text>
</comment>
<reference evidence="9 10" key="1">
    <citation type="submission" date="2024-03" db="EMBL/GenBank/DDBJ databases">
        <title>Draft genome sequence of Klenkia sp. LSe6-5.</title>
        <authorList>
            <person name="Duangmal K."/>
            <person name="Chantavorakit T."/>
        </authorList>
    </citation>
    <scope>NUCLEOTIDE SEQUENCE [LARGE SCALE GENOMIC DNA]</scope>
    <source>
        <strain evidence="9 10">LSe6-5</strain>
    </source>
</reference>
<evidence type="ECO:0000313" key="9">
    <source>
        <dbReference type="EMBL" id="MEI4270721.1"/>
    </source>
</evidence>
<evidence type="ECO:0000256" key="4">
    <source>
        <dbReference type="ARBA" id="ARBA00022989"/>
    </source>
</evidence>
<name>A0ABU8DQK2_9ACTN</name>
<evidence type="ECO:0000256" key="1">
    <source>
        <dbReference type="ARBA" id="ARBA00004236"/>
    </source>
</evidence>
<feature type="region of interest" description="Disordered" evidence="7">
    <location>
        <begin position="129"/>
        <end position="159"/>
    </location>
</feature>
<keyword evidence="9" id="KW-0282">Flagellum</keyword>
<keyword evidence="3 8" id="KW-0812">Transmembrane</keyword>
<evidence type="ECO:0000313" key="10">
    <source>
        <dbReference type="Proteomes" id="UP001361570"/>
    </source>
</evidence>
<keyword evidence="9" id="KW-0966">Cell projection</keyword>
<keyword evidence="4 8" id="KW-1133">Transmembrane helix</keyword>
<evidence type="ECO:0000256" key="8">
    <source>
        <dbReference type="SAM" id="Phobius"/>
    </source>
</evidence>